<feature type="chain" id="PRO_5038745477" description="Putative aliphatic sulfonates-binding protein" evidence="7">
    <location>
        <begin position="39"/>
        <end position="334"/>
    </location>
</feature>
<evidence type="ECO:0000256" key="4">
    <source>
        <dbReference type="ARBA" id="ARBA00022729"/>
    </source>
</evidence>
<name>A0A9D7LQU6_9RHOO</name>
<comment type="similarity">
    <text evidence="2">Belongs to the bacterial solute-binding protein SsuA/TauA family.</text>
</comment>
<evidence type="ECO:0000256" key="2">
    <source>
        <dbReference type="ARBA" id="ARBA00010742"/>
    </source>
</evidence>
<evidence type="ECO:0000256" key="3">
    <source>
        <dbReference type="ARBA" id="ARBA00022448"/>
    </source>
</evidence>
<dbReference type="InterPro" id="IPR015168">
    <property type="entry name" value="SsuA/THI5"/>
</dbReference>
<sequence>MSRTNSIASLLRQRVKVVAQAATAVALATGILATPAHAQANPSNLKELRIGYQKYGTLVILKARGTLDKRLAEKGIAVKWTEFPFGPPLLEAINVGSIDVGTVGESPPVFAQAAGADLVYVGNEPPAPGAEALLVPKDSPIRSVAELKGKKIAVAKGSNANYLLVRLLENAGLKYSDVEVVYLAPADARAAFESGRVAAWSIWDPFLAAAEKQLSARVLADGKGAVANHQFYLAARAFAEKHPEVVHILLEELDKIDQWGKQNPKEVAKFLAPQIGIEEPIVEVAALRYSYGVKPVTVEVLAAQQKIADKFFELKLVPKQVRVADAAWNGGKNN</sequence>
<dbReference type="NCBIfam" id="NF008588">
    <property type="entry name" value="PRK11553.1"/>
    <property type="match status" value="1"/>
</dbReference>
<evidence type="ECO:0000256" key="7">
    <source>
        <dbReference type="SAM" id="SignalP"/>
    </source>
</evidence>
<keyword evidence="4 7" id="KW-0732">Signal</keyword>
<dbReference type="PANTHER" id="PTHR30024">
    <property type="entry name" value="ALIPHATIC SULFONATES-BINDING PROTEIN-RELATED"/>
    <property type="match status" value="1"/>
</dbReference>
<evidence type="ECO:0000256" key="5">
    <source>
        <dbReference type="ARBA" id="ARBA00055538"/>
    </source>
</evidence>
<comment type="caution">
    <text evidence="9">The sequence shown here is derived from an EMBL/GenBank/DDBJ whole genome shotgun (WGS) entry which is preliminary data.</text>
</comment>
<dbReference type="CDD" id="cd13557">
    <property type="entry name" value="PBP2_SsuA"/>
    <property type="match status" value="1"/>
</dbReference>
<dbReference type="NCBIfam" id="TIGR01728">
    <property type="entry name" value="SsuA_fam"/>
    <property type="match status" value="1"/>
</dbReference>
<dbReference type="SMART" id="SM00062">
    <property type="entry name" value="PBPb"/>
    <property type="match status" value="1"/>
</dbReference>
<evidence type="ECO:0000313" key="9">
    <source>
        <dbReference type="EMBL" id="MBK8892297.1"/>
    </source>
</evidence>
<dbReference type="SUPFAM" id="SSF53850">
    <property type="entry name" value="Periplasmic binding protein-like II"/>
    <property type="match status" value="1"/>
</dbReference>
<dbReference type="Pfam" id="PF09084">
    <property type="entry name" value="NMT1"/>
    <property type="match status" value="1"/>
</dbReference>
<dbReference type="InterPro" id="IPR010067">
    <property type="entry name" value="ABC_SsuA_sub-bd"/>
</dbReference>
<feature type="domain" description="Solute-binding protein family 3/N-terminal" evidence="8">
    <location>
        <begin position="47"/>
        <end position="263"/>
    </location>
</feature>
<dbReference type="EMBL" id="JADKBR010000026">
    <property type="protein sequence ID" value="MBK8892297.1"/>
    <property type="molecule type" value="Genomic_DNA"/>
</dbReference>
<accession>A0A9D7LQU6</accession>
<dbReference type="InterPro" id="IPR001638">
    <property type="entry name" value="Solute-binding_3/MltF_N"/>
</dbReference>
<dbReference type="GO" id="GO:0042626">
    <property type="term" value="F:ATPase-coupled transmembrane transporter activity"/>
    <property type="evidence" value="ECO:0007669"/>
    <property type="project" value="InterPro"/>
</dbReference>
<keyword evidence="3" id="KW-0813">Transport</keyword>
<dbReference type="GO" id="GO:0042597">
    <property type="term" value="C:periplasmic space"/>
    <property type="evidence" value="ECO:0007669"/>
    <property type="project" value="UniProtKB-SubCell"/>
</dbReference>
<evidence type="ECO:0000256" key="6">
    <source>
        <dbReference type="ARBA" id="ARBA00070228"/>
    </source>
</evidence>
<evidence type="ECO:0000313" key="10">
    <source>
        <dbReference type="Proteomes" id="UP000808146"/>
    </source>
</evidence>
<comment type="subcellular location">
    <subcellularLocation>
        <location evidence="1">Periplasm</location>
    </subcellularLocation>
</comment>
<evidence type="ECO:0000256" key="1">
    <source>
        <dbReference type="ARBA" id="ARBA00004418"/>
    </source>
</evidence>
<gene>
    <name evidence="9" type="ORF">IPN75_18995</name>
</gene>
<evidence type="ECO:0000259" key="8">
    <source>
        <dbReference type="SMART" id="SM00062"/>
    </source>
</evidence>
<dbReference type="GO" id="GO:0016020">
    <property type="term" value="C:membrane"/>
    <property type="evidence" value="ECO:0007669"/>
    <property type="project" value="InterPro"/>
</dbReference>
<dbReference type="Proteomes" id="UP000808146">
    <property type="component" value="Unassembled WGS sequence"/>
</dbReference>
<dbReference type="PANTHER" id="PTHR30024:SF42">
    <property type="entry name" value="ALIPHATIC SULFONATES-BINDING PROTEIN-RELATED"/>
    <property type="match status" value="1"/>
</dbReference>
<dbReference type="AlphaFoldDB" id="A0A9D7LQU6"/>
<protein>
    <recommendedName>
        <fullName evidence="6">Putative aliphatic sulfonates-binding protein</fullName>
    </recommendedName>
</protein>
<dbReference type="Gene3D" id="3.40.190.10">
    <property type="entry name" value="Periplasmic binding protein-like II"/>
    <property type="match status" value="2"/>
</dbReference>
<organism evidence="9 10">
    <name type="scientific">Candidatus Dechloromonas phosphorivorans</name>
    <dbReference type="NCBI Taxonomy" id="2899244"/>
    <lineage>
        <taxon>Bacteria</taxon>
        <taxon>Pseudomonadati</taxon>
        <taxon>Pseudomonadota</taxon>
        <taxon>Betaproteobacteria</taxon>
        <taxon>Rhodocyclales</taxon>
        <taxon>Azonexaceae</taxon>
        <taxon>Dechloromonas</taxon>
    </lineage>
</organism>
<comment type="function">
    <text evidence="5">Part of a binding-protein-dependent transport system for aliphatic sulfonates. Putative binding protein.</text>
</comment>
<feature type="signal peptide" evidence="7">
    <location>
        <begin position="1"/>
        <end position="38"/>
    </location>
</feature>
<reference evidence="9" key="1">
    <citation type="submission" date="2020-10" db="EMBL/GenBank/DDBJ databases">
        <title>Connecting structure to function with the recovery of over 1000 high-quality activated sludge metagenome-assembled genomes encoding full-length rRNA genes using long-read sequencing.</title>
        <authorList>
            <person name="Singleton C.M."/>
            <person name="Petriglieri F."/>
            <person name="Kristensen J.M."/>
            <person name="Kirkegaard R.H."/>
            <person name="Michaelsen T.Y."/>
            <person name="Andersen M.H."/>
            <person name="Karst S.M."/>
            <person name="Dueholm M.S."/>
            <person name="Nielsen P.H."/>
            <person name="Albertsen M."/>
        </authorList>
    </citation>
    <scope>NUCLEOTIDE SEQUENCE</scope>
    <source>
        <strain evidence="9">OdNE_18-Q3-R46-58_BAT3C.305</strain>
    </source>
</reference>
<proteinExistence type="inferred from homology"/>
<dbReference type="FunFam" id="3.40.190.10:FF:000050">
    <property type="entry name" value="Sulfonate ABC transporter substrate-binding protein"/>
    <property type="match status" value="1"/>
</dbReference>